<feature type="chain" id="PRO_5020264061" evidence="1">
    <location>
        <begin position="25"/>
        <end position="216"/>
    </location>
</feature>
<dbReference type="AlphaFoldDB" id="A0A4Q0NX34"/>
<organism evidence="2 3">
    <name type="scientific">Leeuwenhoekiella aestuarii</name>
    <dbReference type="NCBI Taxonomy" id="2249426"/>
    <lineage>
        <taxon>Bacteria</taxon>
        <taxon>Pseudomonadati</taxon>
        <taxon>Bacteroidota</taxon>
        <taxon>Flavobacteriia</taxon>
        <taxon>Flavobacteriales</taxon>
        <taxon>Flavobacteriaceae</taxon>
        <taxon>Leeuwenhoekiella</taxon>
    </lineage>
</organism>
<sequence>MKGLYFLILILLLSLYSCENPTEAVDTLPEVQTLFFPNKEQISQFSSDSITDLADFTTFAQYLKVAQQKACNSKSNLISFKERNTDYNVKSFTECPERRNFGCNFRTTFINIENDLILEYNEVSHELSELDEYLLDLISKEYDYNKSDQQNKLVITITYTEDVSITNFKETLIKIIQTITRIEESQKIHLPCYLYMGTNFMPPPPPPPPMPKNYSP</sequence>
<comment type="caution">
    <text evidence="2">The sequence shown here is derived from an EMBL/GenBank/DDBJ whole genome shotgun (WGS) entry which is preliminary data.</text>
</comment>
<evidence type="ECO:0000256" key="1">
    <source>
        <dbReference type="SAM" id="SignalP"/>
    </source>
</evidence>
<keyword evidence="1" id="KW-0732">Signal</keyword>
<dbReference type="Proteomes" id="UP000289821">
    <property type="component" value="Unassembled WGS sequence"/>
</dbReference>
<dbReference type="EMBL" id="QOVI01000002">
    <property type="protein sequence ID" value="RXG16710.1"/>
    <property type="molecule type" value="Genomic_DNA"/>
</dbReference>
<reference evidence="2 3" key="1">
    <citation type="submission" date="2018-07" db="EMBL/GenBank/DDBJ databases">
        <title>Leeuwenhoekiella genomics.</title>
        <authorList>
            <person name="Tahon G."/>
            <person name="Willems A."/>
        </authorList>
    </citation>
    <scope>NUCLEOTIDE SEQUENCE [LARGE SCALE GENOMIC DNA]</scope>
    <source>
        <strain evidence="2 3">R-50232</strain>
    </source>
</reference>
<evidence type="ECO:0000313" key="3">
    <source>
        <dbReference type="Proteomes" id="UP000289821"/>
    </source>
</evidence>
<protein>
    <submittedName>
        <fullName evidence="2">Uncharacterized protein</fullName>
    </submittedName>
</protein>
<dbReference type="RefSeq" id="WP_128760374.1">
    <property type="nucleotide sequence ID" value="NZ_QOVI01000002.1"/>
</dbReference>
<dbReference type="PROSITE" id="PS51257">
    <property type="entry name" value="PROKAR_LIPOPROTEIN"/>
    <property type="match status" value="1"/>
</dbReference>
<name>A0A4Q0NX34_9FLAO</name>
<keyword evidence="3" id="KW-1185">Reference proteome</keyword>
<accession>A0A4Q0NX34</accession>
<gene>
    <name evidence="2" type="ORF">DSM04_102291</name>
</gene>
<proteinExistence type="predicted"/>
<feature type="signal peptide" evidence="1">
    <location>
        <begin position="1"/>
        <end position="24"/>
    </location>
</feature>
<evidence type="ECO:0000313" key="2">
    <source>
        <dbReference type="EMBL" id="RXG16710.1"/>
    </source>
</evidence>